<feature type="compositionally biased region" description="Acidic residues" evidence="1">
    <location>
        <begin position="168"/>
        <end position="188"/>
    </location>
</feature>
<name>A0A6L2NIW9_TANCI</name>
<accession>A0A6L2NIW9</accession>
<organism evidence="2">
    <name type="scientific">Tanacetum cinerariifolium</name>
    <name type="common">Dalmatian daisy</name>
    <name type="synonym">Chrysanthemum cinerariifolium</name>
    <dbReference type="NCBI Taxonomy" id="118510"/>
    <lineage>
        <taxon>Eukaryota</taxon>
        <taxon>Viridiplantae</taxon>
        <taxon>Streptophyta</taxon>
        <taxon>Embryophyta</taxon>
        <taxon>Tracheophyta</taxon>
        <taxon>Spermatophyta</taxon>
        <taxon>Magnoliopsida</taxon>
        <taxon>eudicotyledons</taxon>
        <taxon>Gunneridae</taxon>
        <taxon>Pentapetalae</taxon>
        <taxon>asterids</taxon>
        <taxon>campanulids</taxon>
        <taxon>Asterales</taxon>
        <taxon>Asteraceae</taxon>
        <taxon>Asteroideae</taxon>
        <taxon>Anthemideae</taxon>
        <taxon>Anthemidinae</taxon>
        <taxon>Tanacetum</taxon>
    </lineage>
</organism>
<gene>
    <name evidence="2" type="ORF">Tci_057070</name>
</gene>
<sequence length="254" mass="28461">MLPGPTAVTMEAKANKSTNLGGRASGRLNTCDKTHNLSLKETTDKKCPVPIQFELRNKQTVMPLGDHATHWSSYIRKVIRGVPLYYPSWLKVRKEQKATLIKDIGTQFDLRPHMESPDWTEMNTGIQGRAQPLRSTRRSLTPSSWHTLLTRNSFRMRTDVYTSGKCGDEEEGADDQDDEEEDGDDDTYPELSLGNGLNVVLSGSHHQGHVDCEFLETLEWTKSTVFGQMEAFMTCGNGTLAGWSVFMSEGLDDD</sequence>
<feature type="region of interest" description="Disordered" evidence="1">
    <location>
        <begin position="160"/>
        <end position="193"/>
    </location>
</feature>
<evidence type="ECO:0000256" key="1">
    <source>
        <dbReference type="SAM" id="MobiDB-lite"/>
    </source>
</evidence>
<evidence type="ECO:0000313" key="2">
    <source>
        <dbReference type="EMBL" id="GEU85092.1"/>
    </source>
</evidence>
<dbReference type="AlphaFoldDB" id="A0A6L2NIW9"/>
<protein>
    <submittedName>
        <fullName evidence="2">Uncharacterized protein</fullName>
    </submittedName>
</protein>
<dbReference type="EMBL" id="BKCJ010009035">
    <property type="protein sequence ID" value="GEU85092.1"/>
    <property type="molecule type" value="Genomic_DNA"/>
</dbReference>
<comment type="caution">
    <text evidence="2">The sequence shown here is derived from an EMBL/GenBank/DDBJ whole genome shotgun (WGS) entry which is preliminary data.</text>
</comment>
<reference evidence="2" key="1">
    <citation type="journal article" date="2019" name="Sci. Rep.">
        <title>Draft genome of Tanacetum cinerariifolium, the natural source of mosquito coil.</title>
        <authorList>
            <person name="Yamashiro T."/>
            <person name="Shiraishi A."/>
            <person name="Satake H."/>
            <person name="Nakayama K."/>
        </authorList>
    </citation>
    <scope>NUCLEOTIDE SEQUENCE</scope>
</reference>
<proteinExistence type="predicted"/>